<dbReference type="InterPro" id="IPR006073">
    <property type="entry name" value="GTP-bd"/>
</dbReference>
<evidence type="ECO:0000256" key="4">
    <source>
        <dbReference type="ARBA" id="ARBA00022723"/>
    </source>
</evidence>
<comment type="cofactor">
    <cofactor evidence="1">
        <name>Mg(2+)</name>
        <dbReference type="ChEBI" id="CHEBI:18420"/>
    </cofactor>
</comment>
<evidence type="ECO:0000256" key="10">
    <source>
        <dbReference type="HAMAP-Rule" id="MF_00321"/>
    </source>
</evidence>
<dbReference type="AlphaFoldDB" id="A0A2K8KMM5"/>
<keyword evidence="8 10" id="KW-0717">Septation</keyword>
<evidence type="ECO:0000256" key="7">
    <source>
        <dbReference type="ARBA" id="ARBA00023134"/>
    </source>
</evidence>
<dbReference type="PROSITE" id="PS51706">
    <property type="entry name" value="G_ENGB"/>
    <property type="match status" value="1"/>
</dbReference>
<comment type="similarity">
    <text evidence="2 10">Belongs to the TRAFAC class TrmE-Era-EngA-EngB-Septin-like GTPase superfamily. EngB GTPase family.</text>
</comment>
<evidence type="ECO:0000256" key="8">
    <source>
        <dbReference type="ARBA" id="ARBA00023210"/>
    </source>
</evidence>
<keyword evidence="5 10" id="KW-0547">Nucleotide-binding</keyword>
<dbReference type="EMBL" id="CP011797">
    <property type="protein sequence ID" value="ATX75191.1"/>
    <property type="molecule type" value="Genomic_DNA"/>
</dbReference>
<dbReference type="Gene3D" id="3.40.50.300">
    <property type="entry name" value="P-loop containing nucleotide triphosphate hydrolases"/>
    <property type="match status" value="1"/>
</dbReference>
<keyword evidence="13" id="KW-1185">Reference proteome</keyword>
<dbReference type="GO" id="GO:0005525">
    <property type="term" value="F:GTP binding"/>
    <property type="evidence" value="ECO:0007669"/>
    <property type="project" value="UniProtKB-UniRule"/>
</dbReference>
<dbReference type="GO" id="GO:0005829">
    <property type="term" value="C:cytosol"/>
    <property type="evidence" value="ECO:0007669"/>
    <property type="project" value="TreeGrafter"/>
</dbReference>
<keyword evidence="6" id="KW-0460">Magnesium</keyword>
<dbReference type="NCBIfam" id="TIGR03598">
    <property type="entry name" value="GTPase_YsxC"/>
    <property type="match status" value="1"/>
</dbReference>
<evidence type="ECO:0000256" key="5">
    <source>
        <dbReference type="ARBA" id="ARBA00022741"/>
    </source>
</evidence>
<dbReference type="PANTHER" id="PTHR11649">
    <property type="entry name" value="MSS1/TRME-RELATED GTP-BINDING PROTEIN"/>
    <property type="match status" value="1"/>
</dbReference>
<feature type="domain" description="EngB-type G" evidence="11">
    <location>
        <begin position="63"/>
        <end position="238"/>
    </location>
</feature>
<dbReference type="Pfam" id="PF01926">
    <property type="entry name" value="MMR_HSR1"/>
    <property type="match status" value="1"/>
</dbReference>
<sequence>MRRNCLARGGYRRSSKGQHFFPQPATIAPSYDSLMKVSMQPIKYDSADFFISAQKYSQCPADTGSEVAFAGRSNAGKSSAMNALTRNSKLARTSKTPGRTQLLNFFTLNGGDYRLVDLPGYGFAKVNRTMKADWEENIGEYLAERCSLKGVVLVMDIRHPMTEFDNRMVQWAIEAEMPMRILLTKSDKLKKGPAKNTFLKIRSELQSRAPWLSVQTYSSLKKEGIVELNEWLTGQLVEPTEGETDSAALVAPLG</sequence>
<dbReference type="FunFam" id="3.40.50.300:FF:000098">
    <property type="entry name" value="Probable GTP-binding protein EngB"/>
    <property type="match status" value="1"/>
</dbReference>
<evidence type="ECO:0000313" key="12">
    <source>
        <dbReference type="EMBL" id="ATX75191.1"/>
    </source>
</evidence>
<organism evidence="12 13">
    <name type="scientific">Reinekea forsetii</name>
    <dbReference type="NCBI Taxonomy" id="1336806"/>
    <lineage>
        <taxon>Bacteria</taxon>
        <taxon>Pseudomonadati</taxon>
        <taxon>Pseudomonadota</taxon>
        <taxon>Gammaproteobacteria</taxon>
        <taxon>Oceanospirillales</taxon>
        <taxon>Saccharospirillaceae</taxon>
        <taxon>Reinekea</taxon>
    </lineage>
</organism>
<evidence type="ECO:0000256" key="6">
    <source>
        <dbReference type="ARBA" id="ARBA00022842"/>
    </source>
</evidence>
<evidence type="ECO:0000256" key="3">
    <source>
        <dbReference type="ARBA" id="ARBA00022618"/>
    </source>
</evidence>
<dbReference type="CDD" id="cd01876">
    <property type="entry name" value="YihA_EngB"/>
    <property type="match status" value="1"/>
</dbReference>
<evidence type="ECO:0000256" key="1">
    <source>
        <dbReference type="ARBA" id="ARBA00001946"/>
    </source>
</evidence>
<dbReference type="KEGG" id="rfo:REIFOR_00013"/>
<evidence type="ECO:0000256" key="9">
    <source>
        <dbReference type="ARBA" id="ARBA00023306"/>
    </source>
</evidence>
<comment type="function">
    <text evidence="10">Necessary for normal cell division and for the maintenance of normal septation.</text>
</comment>
<keyword evidence="3 10" id="KW-0132">Cell division</keyword>
<dbReference type="GO" id="GO:0000917">
    <property type="term" value="P:division septum assembly"/>
    <property type="evidence" value="ECO:0007669"/>
    <property type="project" value="UniProtKB-KW"/>
</dbReference>
<gene>
    <name evidence="12" type="primary">ysxC</name>
    <name evidence="10" type="synonym">engB</name>
    <name evidence="12" type="ORF">REIFOR_00013</name>
</gene>
<keyword evidence="7 10" id="KW-0342">GTP-binding</keyword>
<accession>A0A2K8KMM5</accession>
<dbReference type="SUPFAM" id="SSF52540">
    <property type="entry name" value="P-loop containing nucleoside triphosphate hydrolases"/>
    <property type="match status" value="1"/>
</dbReference>
<evidence type="ECO:0000313" key="13">
    <source>
        <dbReference type="Proteomes" id="UP000229757"/>
    </source>
</evidence>
<dbReference type="HAMAP" id="MF_00321">
    <property type="entry name" value="GTPase_EngB"/>
    <property type="match status" value="1"/>
</dbReference>
<reference evidence="12 13" key="1">
    <citation type="journal article" date="2017" name="Environ. Microbiol.">
        <title>Genomic and physiological analyses of 'Reinekea forsetii' reveal a versatile opportunistic lifestyle during spring algae blooms.</title>
        <authorList>
            <person name="Avci B."/>
            <person name="Hahnke R.L."/>
            <person name="Chafee M."/>
            <person name="Fischer T."/>
            <person name="Gruber-Vodicka H."/>
            <person name="Tegetmeyer H.E."/>
            <person name="Harder J."/>
            <person name="Fuchs B.M."/>
            <person name="Amann R.I."/>
            <person name="Teeling H."/>
        </authorList>
    </citation>
    <scope>NUCLEOTIDE SEQUENCE [LARGE SCALE GENOMIC DNA]</scope>
    <source>
        <strain evidence="12 13">Hel1_31_D35</strain>
    </source>
</reference>
<keyword evidence="4" id="KW-0479">Metal-binding</keyword>
<keyword evidence="9 10" id="KW-0131">Cell cycle</keyword>
<dbReference type="PANTHER" id="PTHR11649:SF13">
    <property type="entry name" value="ENGB-TYPE G DOMAIN-CONTAINING PROTEIN"/>
    <property type="match status" value="1"/>
</dbReference>
<dbReference type="InterPro" id="IPR030393">
    <property type="entry name" value="G_ENGB_dom"/>
</dbReference>
<dbReference type="Proteomes" id="UP000229757">
    <property type="component" value="Chromosome"/>
</dbReference>
<name>A0A2K8KMM5_9GAMM</name>
<proteinExistence type="inferred from homology"/>
<protein>
    <recommendedName>
        <fullName evidence="10">Probable GTP-binding protein EngB</fullName>
    </recommendedName>
</protein>
<evidence type="ECO:0000256" key="2">
    <source>
        <dbReference type="ARBA" id="ARBA00009638"/>
    </source>
</evidence>
<dbReference type="InterPro" id="IPR027417">
    <property type="entry name" value="P-loop_NTPase"/>
</dbReference>
<dbReference type="InterPro" id="IPR019987">
    <property type="entry name" value="GTP-bd_ribosome_bio_YsxC"/>
</dbReference>
<dbReference type="GO" id="GO:0046872">
    <property type="term" value="F:metal ion binding"/>
    <property type="evidence" value="ECO:0007669"/>
    <property type="project" value="UniProtKB-KW"/>
</dbReference>
<evidence type="ECO:0000259" key="11">
    <source>
        <dbReference type="PROSITE" id="PS51706"/>
    </source>
</evidence>